<dbReference type="AlphaFoldDB" id="A0A2M7Q5C9"/>
<comment type="caution">
    <text evidence="1">The sequence shown here is derived from an EMBL/GenBank/DDBJ whole genome shotgun (WGS) entry which is preliminary data.</text>
</comment>
<protein>
    <submittedName>
        <fullName evidence="1">Uncharacterized protein</fullName>
    </submittedName>
</protein>
<evidence type="ECO:0000313" key="1">
    <source>
        <dbReference type="EMBL" id="PIY58164.1"/>
    </source>
</evidence>
<reference evidence="2" key="1">
    <citation type="submission" date="2017-09" db="EMBL/GenBank/DDBJ databases">
        <title>Depth-based differentiation of microbial function through sediment-hosted aquifers and enrichment of novel symbionts in the deep terrestrial subsurface.</title>
        <authorList>
            <person name="Probst A.J."/>
            <person name="Ladd B."/>
            <person name="Jarett J.K."/>
            <person name="Geller-Mcgrath D.E."/>
            <person name="Sieber C.M.K."/>
            <person name="Emerson J.B."/>
            <person name="Anantharaman K."/>
            <person name="Thomas B.C."/>
            <person name="Malmstrom R."/>
            <person name="Stieglmeier M."/>
            <person name="Klingl A."/>
            <person name="Woyke T."/>
            <person name="Ryan C.M."/>
            <person name="Banfield J.F."/>
        </authorList>
    </citation>
    <scope>NUCLEOTIDE SEQUENCE [LARGE SCALE GENOMIC DNA]</scope>
</reference>
<proteinExistence type="predicted"/>
<sequence>MKSIFPAIKVYALAIVLSFGLSYALAWTAPTSQPPVGNVSAPINTGATAQTKTGPLTILGGITVGTNTASCDTTTKGSIRYSNTSNILEYCNATTWKSIADVISSPAFTSFTAPTVARTGTAFNLSWVTVDAVSCLAGGSWTGLKPVSGSQSITETIASLKTYNLDCTNASGTANGSVSVDVLLSIGTMTTYTGTGAAPSGIAFDGTNMWTANPRGYSVTKITPTGSMTTYAGTGAAPFGIAFDGT</sequence>
<name>A0A2M7Q5C9_9BACT</name>
<dbReference type="SUPFAM" id="SSF63829">
    <property type="entry name" value="Calcium-dependent phosphotriesterase"/>
    <property type="match status" value="1"/>
</dbReference>
<feature type="non-terminal residue" evidence="1">
    <location>
        <position position="246"/>
    </location>
</feature>
<organism evidence="1 2">
    <name type="scientific">Candidatus Yonathbacteria bacterium CG_4_10_14_0_8_um_filter_43_17</name>
    <dbReference type="NCBI Taxonomy" id="1975099"/>
    <lineage>
        <taxon>Bacteria</taxon>
        <taxon>Candidatus Yonathiibacteriota</taxon>
    </lineage>
</organism>
<gene>
    <name evidence="1" type="ORF">COY98_03180</name>
</gene>
<dbReference type="Gene3D" id="2.130.10.10">
    <property type="entry name" value="YVTN repeat-like/Quinoprotein amine dehydrogenase"/>
    <property type="match status" value="1"/>
</dbReference>
<dbReference type="Proteomes" id="UP000230732">
    <property type="component" value="Unassembled WGS sequence"/>
</dbReference>
<evidence type="ECO:0000313" key="2">
    <source>
        <dbReference type="Proteomes" id="UP000230732"/>
    </source>
</evidence>
<dbReference type="InterPro" id="IPR015943">
    <property type="entry name" value="WD40/YVTN_repeat-like_dom_sf"/>
</dbReference>
<dbReference type="EMBL" id="PFKX01000046">
    <property type="protein sequence ID" value="PIY58164.1"/>
    <property type="molecule type" value="Genomic_DNA"/>
</dbReference>
<accession>A0A2M7Q5C9</accession>